<dbReference type="InterPro" id="IPR003887">
    <property type="entry name" value="LEM_dom"/>
</dbReference>
<keyword evidence="1" id="KW-0472">Membrane</keyword>
<reference evidence="4" key="1">
    <citation type="journal article" date="2004" name="Nature">
        <title>Genome duplication in the teleost fish Tetraodon nigroviridis reveals the early vertebrate proto-karyotype.</title>
        <authorList>
            <person name="Jaillon O."/>
            <person name="Aury J.-M."/>
            <person name="Brunet F."/>
            <person name="Petit J.-L."/>
            <person name="Stange-Thomann N."/>
            <person name="Mauceli E."/>
            <person name="Bouneau L."/>
            <person name="Fischer C."/>
            <person name="Ozouf-Costaz C."/>
            <person name="Bernot A."/>
            <person name="Nicaud S."/>
            <person name="Jaffe D."/>
            <person name="Fisher S."/>
            <person name="Lutfalla G."/>
            <person name="Dossat C."/>
            <person name="Segurens B."/>
            <person name="Dasilva C."/>
            <person name="Salanoubat M."/>
            <person name="Levy M."/>
            <person name="Boudet N."/>
            <person name="Castellano S."/>
            <person name="Anthouard V."/>
            <person name="Jubin C."/>
            <person name="Castelli V."/>
            <person name="Katinka M."/>
            <person name="Vacherie B."/>
            <person name="Biemont C."/>
            <person name="Skalli Z."/>
            <person name="Cattolico L."/>
            <person name="Poulain J."/>
            <person name="De Berardinis V."/>
            <person name="Cruaud C."/>
            <person name="Duprat S."/>
            <person name="Brottier P."/>
            <person name="Coutanceau J.-P."/>
            <person name="Gouzy J."/>
            <person name="Parra G."/>
            <person name="Lardier G."/>
            <person name="Chapple C."/>
            <person name="McKernan K.J."/>
            <person name="McEwan P."/>
            <person name="Bosak S."/>
            <person name="Kellis M."/>
            <person name="Volff J.-N."/>
            <person name="Guigo R."/>
            <person name="Zody M.C."/>
            <person name="Mesirov J."/>
            <person name="Lindblad-Toh K."/>
            <person name="Birren B."/>
            <person name="Nusbaum C."/>
            <person name="Kahn D."/>
            <person name="Robinson-Rechavi M."/>
            <person name="Laudet V."/>
            <person name="Schachter V."/>
            <person name="Quetier F."/>
            <person name="Saurin W."/>
            <person name="Scarpelli C."/>
            <person name="Wincker P."/>
            <person name="Lander E.S."/>
            <person name="Weissenbach J."/>
            <person name="Roest Crollius H."/>
        </authorList>
    </citation>
    <scope>NUCLEOTIDE SEQUENCE [LARGE SCALE GENOMIC DNA]</scope>
</reference>
<keyword evidence="1" id="KW-0812">Transmembrane</keyword>
<evidence type="ECO:0000313" key="4">
    <source>
        <dbReference type="Proteomes" id="UP000007303"/>
    </source>
</evidence>
<protein>
    <recommendedName>
        <fullName evidence="2">LEM domain-containing protein</fullName>
    </recommendedName>
</protein>
<accession>H3C6L0</accession>
<feature type="transmembrane region" description="Helical" evidence="1">
    <location>
        <begin position="131"/>
        <end position="152"/>
    </location>
</feature>
<dbReference type="InterPro" id="IPR051656">
    <property type="entry name" value="LEM_domain"/>
</dbReference>
<dbReference type="PROSITE" id="PS50954">
    <property type="entry name" value="LEM"/>
    <property type="match status" value="1"/>
</dbReference>
<dbReference type="InParanoid" id="H3C6L0"/>
<dbReference type="PANTHER" id="PTHR12019:SF5">
    <property type="entry name" value="EMERIN (EMERY-DREIFUSS MUSCULAR DYSTROPHY)"/>
    <property type="match status" value="1"/>
</dbReference>
<keyword evidence="4" id="KW-1185">Reference proteome</keyword>
<dbReference type="GeneTree" id="ENSGT00510000050141"/>
<dbReference type="Proteomes" id="UP000007303">
    <property type="component" value="Unassembled WGS sequence"/>
</dbReference>
<evidence type="ECO:0000259" key="2">
    <source>
        <dbReference type="PROSITE" id="PS50954"/>
    </source>
</evidence>
<dbReference type="InterPro" id="IPR011015">
    <property type="entry name" value="LEM/LEM-like_dom_sf"/>
</dbReference>
<organism evidence="3 4">
    <name type="scientific">Tetraodon nigroviridis</name>
    <name type="common">Spotted green pufferfish</name>
    <name type="synonym">Chelonodon nigroviridis</name>
    <dbReference type="NCBI Taxonomy" id="99883"/>
    <lineage>
        <taxon>Eukaryota</taxon>
        <taxon>Metazoa</taxon>
        <taxon>Chordata</taxon>
        <taxon>Craniata</taxon>
        <taxon>Vertebrata</taxon>
        <taxon>Euteleostomi</taxon>
        <taxon>Actinopterygii</taxon>
        <taxon>Neopterygii</taxon>
        <taxon>Teleostei</taxon>
        <taxon>Neoteleostei</taxon>
        <taxon>Acanthomorphata</taxon>
        <taxon>Eupercaria</taxon>
        <taxon>Tetraodontiformes</taxon>
        <taxon>Tetradontoidea</taxon>
        <taxon>Tetraodontidae</taxon>
        <taxon>Tetraodon</taxon>
    </lineage>
</organism>
<dbReference type="Gene3D" id="1.10.720.40">
    <property type="match status" value="1"/>
</dbReference>
<feature type="domain" description="LEM" evidence="2">
    <location>
        <begin position="1"/>
        <end position="39"/>
    </location>
</feature>
<dbReference type="Ensembl" id="ENSTNIT00000000133.1">
    <property type="protein sequence ID" value="ENSTNIP00000003881.1"/>
    <property type="gene ID" value="ENSTNIG00000015143.1"/>
</dbReference>
<dbReference type="PANTHER" id="PTHR12019">
    <property type="entry name" value="LAMINA-ASSOCIATED POLYPEPTIDE THYMOPOIETIN"/>
    <property type="match status" value="1"/>
</dbReference>
<proteinExistence type="predicted"/>
<evidence type="ECO:0000256" key="1">
    <source>
        <dbReference type="SAM" id="Phobius"/>
    </source>
</evidence>
<reference evidence="3" key="2">
    <citation type="submission" date="2025-08" db="UniProtKB">
        <authorList>
            <consortium name="Ensembl"/>
        </authorList>
    </citation>
    <scope>IDENTIFICATION</scope>
</reference>
<name>H3C6L0_TETNG</name>
<dbReference type="SMART" id="SM00540">
    <property type="entry name" value="LEM"/>
    <property type="match status" value="1"/>
</dbReference>
<dbReference type="AlphaFoldDB" id="H3C6L0"/>
<dbReference type="OMA" id="EAMSKHR"/>
<dbReference type="FunFam" id="1.10.720.40:FF:000001">
    <property type="entry name" value="LEM domain containing 2, isoform CRA_a"/>
    <property type="match status" value="1"/>
</dbReference>
<dbReference type="SUPFAM" id="SSF63451">
    <property type="entry name" value="LEM domain"/>
    <property type="match status" value="1"/>
</dbReference>
<dbReference type="HOGENOM" id="CLU_124510_0_0_1"/>
<sequence>MSNEEIRKLLDKWGIKHGPVVDSTRRLYERKLSEAMSEEKAAKPPSDKTFYREEVRVLRYLLYKKVVLTPHQPERQFEQRSSNFSYSRTTPEYRANDFANQSYTYETPSTYRNLDYKSAPETKTPPKASRLIPLWVQIAVFLAVAVFFYVVFASMETNESFQGIE</sequence>
<keyword evidence="1" id="KW-1133">Transmembrane helix</keyword>
<dbReference type="Pfam" id="PF03020">
    <property type="entry name" value="LEM"/>
    <property type="match status" value="1"/>
</dbReference>
<reference evidence="3" key="3">
    <citation type="submission" date="2025-09" db="UniProtKB">
        <authorList>
            <consortium name="Ensembl"/>
        </authorList>
    </citation>
    <scope>IDENTIFICATION</scope>
</reference>
<evidence type="ECO:0000313" key="3">
    <source>
        <dbReference type="Ensembl" id="ENSTNIP00000003881.1"/>
    </source>
</evidence>